<reference evidence="1" key="1">
    <citation type="journal article" date="2014" name="Int. J. Syst. Evol. Microbiol.">
        <title>Complete genome of a new Firmicutes species belonging to the dominant human colonic microbiota ('Ruminococcus bicirculans') reveals two chromosomes and a selective capacity to utilize plant glucans.</title>
        <authorList>
            <consortium name="NISC Comparative Sequencing Program"/>
            <person name="Wegmann U."/>
            <person name="Louis P."/>
            <person name="Goesmann A."/>
            <person name="Henrissat B."/>
            <person name="Duncan S.H."/>
            <person name="Flint H.J."/>
        </authorList>
    </citation>
    <scope>NUCLEOTIDE SEQUENCE</scope>
    <source>
        <strain evidence="1">NBRC 107169</strain>
    </source>
</reference>
<dbReference type="Proteomes" id="UP001161405">
    <property type="component" value="Unassembled WGS sequence"/>
</dbReference>
<gene>
    <name evidence="1" type="ORF">GCM10007879_00200</name>
</gene>
<evidence type="ECO:0000313" key="2">
    <source>
        <dbReference type="Proteomes" id="UP001161405"/>
    </source>
</evidence>
<keyword evidence="2" id="KW-1185">Reference proteome</keyword>
<name>A0ABQ5UN34_9HYPH</name>
<sequence>MAFALLAVSAILVIYAYRQPAGVAVVKVKREARRGQSVSISEHKNLS</sequence>
<organism evidence="1 2">
    <name type="scientific">Maritalea porphyrae</name>
    <dbReference type="NCBI Taxonomy" id="880732"/>
    <lineage>
        <taxon>Bacteria</taxon>
        <taxon>Pseudomonadati</taxon>
        <taxon>Pseudomonadota</taxon>
        <taxon>Alphaproteobacteria</taxon>
        <taxon>Hyphomicrobiales</taxon>
        <taxon>Devosiaceae</taxon>
        <taxon>Maritalea</taxon>
    </lineage>
</organism>
<dbReference type="RefSeq" id="WP_284360767.1">
    <property type="nucleotide sequence ID" value="NZ_BSNI01000001.1"/>
</dbReference>
<dbReference type="EMBL" id="BSNI01000001">
    <property type="protein sequence ID" value="GLQ15771.1"/>
    <property type="molecule type" value="Genomic_DNA"/>
</dbReference>
<protein>
    <submittedName>
        <fullName evidence="1">Uncharacterized protein</fullName>
    </submittedName>
</protein>
<evidence type="ECO:0000313" key="1">
    <source>
        <dbReference type="EMBL" id="GLQ15771.1"/>
    </source>
</evidence>
<comment type="caution">
    <text evidence="1">The sequence shown here is derived from an EMBL/GenBank/DDBJ whole genome shotgun (WGS) entry which is preliminary data.</text>
</comment>
<reference evidence="1" key="2">
    <citation type="submission" date="2023-01" db="EMBL/GenBank/DDBJ databases">
        <title>Draft genome sequence of Maritalea porphyrae strain NBRC 107169.</title>
        <authorList>
            <person name="Sun Q."/>
            <person name="Mori K."/>
        </authorList>
    </citation>
    <scope>NUCLEOTIDE SEQUENCE</scope>
    <source>
        <strain evidence="1">NBRC 107169</strain>
    </source>
</reference>
<proteinExistence type="predicted"/>
<accession>A0ABQ5UN34</accession>